<dbReference type="Proteomes" id="UP000055019">
    <property type="component" value="Unassembled WGS sequence"/>
</dbReference>
<dbReference type="RefSeq" id="WP_143749523.1">
    <property type="nucleotide sequence ID" value="NZ_FCOM02000167.1"/>
</dbReference>
<comment type="caution">
    <text evidence="1">The sequence shown here is derived from an EMBL/GenBank/DDBJ whole genome shotgun (WGS) entry which is preliminary data.</text>
</comment>
<proteinExistence type="predicted"/>
<sequence>MVEKVTLSQQILQATAPIKCRKRRSWFSQNRFYGEPNVGDVGVDHTKFERADGVSVASVHIQHIGSRNHWL</sequence>
<evidence type="ECO:0000313" key="1">
    <source>
        <dbReference type="EMBL" id="SAL88724.1"/>
    </source>
</evidence>
<dbReference type="AlphaFoldDB" id="A0A158L5L9"/>
<evidence type="ECO:0000313" key="2">
    <source>
        <dbReference type="Proteomes" id="UP000055019"/>
    </source>
</evidence>
<keyword evidence="2" id="KW-1185">Reference proteome</keyword>
<name>A0A158L5L9_9BURK</name>
<gene>
    <name evidence="1" type="ORF">AWB74_08701</name>
</gene>
<reference evidence="1" key="1">
    <citation type="submission" date="2016-01" db="EMBL/GenBank/DDBJ databases">
        <authorList>
            <person name="Peeters C."/>
        </authorList>
    </citation>
    <scope>NUCLEOTIDE SEQUENCE [LARGE SCALE GENOMIC DNA]</scope>
    <source>
        <strain evidence="1">LMG 29317</strain>
    </source>
</reference>
<accession>A0A158L5L9</accession>
<dbReference type="EMBL" id="FCOM02000167">
    <property type="protein sequence ID" value="SAL88724.1"/>
    <property type="molecule type" value="Genomic_DNA"/>
</dbReference>
<organism evidence="1 2">
    <name type="scientific">Caballeronia arvi</name>
    <dbReference type="NCBI Taxonomy" id="1777135"/>
    <lineage>
        <taxon>Bacteria</taxon>
        <taxon>Pseudomonadati</taxon>
        <taxon>Pseudomonadota</taxon>
        <taxon>Betaproteobacteria</taxon>
        <taxon>Burkholderiales</taxon>
        <taxon>Burkholderiaceae</taxon>
        <taxon>Caballeronia</taxon>
    </lineage>
</organism>
<protein>
    <submittedName>
        <fullName evidence="1">Uncharacterized protein</fullName>
    </submittedName>
</protein>